<feature type="transmembrane region" description="Helical" evidence="5">
    <location>
        <begin position="353"/>
        <end position="373"/>
    </location>
</feature>
<evidence type="ECO:0000256" key="4">
    <source>
        <dbReference type="ARBA" id="ARBA00023136"/>
    </source>
</evidence>
<evidence type="ECO:0000313" key="6">
    <source>
        <dbReference type="EMBL" id="MCI2242893.1"/>
    </source>
</evidence>
<feature type="transmembrane region" description="Helical" evidence="5">
    <location>
        <begin position="141"/>
        <end position="157"/>
    </location>
</feature>
<dbReference type="InterPro" id="IPR001898">
    <property type="entry name" value="SLC13A/DASS"/>
</dbReference>
<evidence type="ECO:0000256" key="3">
    <source>
        <dbReference type="ARBA" id="ARBA00022989"/>
    </source>
</evidence>
<organism evidence="6 7">
    <name type="scientific">Adlercreutzia faecimuris</name>
    <dbReference type="NCBI Taxonomy" id="2897341"/>
    <lineage>
        <taxon>Bacteria</taxon>
        <taxon>Bacillati</taxon>
        <taxon>Actinomycetota</taxon>
        <taxon>Coriobacteriia</taxon>
        <taxon>Eggerthellales</taxon>
        <taxon>Eggerthellaceae</taxon>
        <taxon>Adlercreutzia</taxon>
    </lineage>
</organism>
<keyword evidence="3 5" id="KW-1133">Transmembrane helix</keyword>
<protein>
    <submittedName>
        <fullName evidence="6">Anion permease</fullName>
    </submittedName>
</protein>
<feature type="transmembrane region" description="Helical" evidence="5">
    <location>
        <begin position="266"/>
        <end position="284"/>
    </location>
</feature>
<gene>
    <name evidence="6" type="ORF">LPT13_11105</name>
</gene>
<dbReference type="RefSeq" id="WP_242166459.1">
    <property type="nucleotide sequence ID" value="NZ_JAJMLW010000004.1"/>
</dbReference>
<dbReference type="Pfam" id="PF00939">
    <property type="entry name" value="Na_sulph_symp"/>
    <property type="match status" value="1"/>
</dbReference>
<feature type="transmembrane region" description="Helical" evidence="5">
    <location>
        <begin position="54"/>
        <end position="72"/>
    </location>
</feature>
<feature type="transmembrane region" description="Helical" evidence="5">
    <location>
        <begin position="78"/>
        <end position="97"/>
    </location>
</feature>
<feature type="transmembrane region" description="Helical" evidence="5">
    <location>
        <begin position="118"/>
        <end position="135"/>
    </location>
</feature>
<reference evidence="6" key="1">
    <citation type="submission" date="2021-11" db="EMBL/GenBank/DDBJ databases">
        <title>A Novel Adlercreutzia Species, isolated from a Allomyrina dichotoma larva feces.</title>
        <authorList>
            <person name="Suh M.K."/>
        </authorList>
    </citation>
    <scope>NUCLEOTIDE SEQUENCE</scope>
    <source>
        <strain evidence="6">JBNU-10</strain>
    </source>
</reference>
<keyword evidence="2 5" id="KW-0812">Transmembrane</keyword>
<dbReference type="PANTHER" id="PTHR10283:SF92">
    <property type="entry name" value="LOW-AFFINITY PHOSPHATE TRANSPORTER PHO91"/>
    <property type="match status" value="1"/>
</dbReference>
<comment type="subcellular location">
    <subcellularLocation>
        <location evidence="1">Membrane</location>
        <topology evidence="1">Multi-pass membrane protein</topology>
    </subcellularLocation>
</comment>
<keyword evidence="4 5" id="KW-0472">Membrane</keyword>
<evidence type="ECO:0000256" key="1">
    <source>
        <dbReference type="ARBA" id="ARBA00004141"/>
    </source>
</evidence>
<dbReference type="Proteomes" id="UP001430755">
    <property type="component" value="Unassembled WGS sequence"/>
</dbReference>
<feature type="transmembrane region" description="Helical" evidence="5">
    <location>
        <begin position="380"/>
        <end position="399"/>
    </location>
</feature>
<dbReference type="PANTHER" id="PTHR10283">
    <property type="entry name" value="SOLUTE CARRIER FAMILY 13 MEMBER"/>
    <property type="match status" value="1"/>
</dbReference>
<sequence>MTKRIVGIAIAMAFLLFFALTPPPEGLAVPAWHVFGVLFSSVIMWLFDIFPKMIVTLYVCAACVVVGCYDSMSEALKSFMTSASIMVLGSFFLAGMLSQTNIPLRLVGFLTRFTKDSGKAFLLVILATCTLISSFCDDMTAATIVYTFVVSLFGIERRVVVEENRALRAAMMIGIPLAAYAGGCITPVGAPSNVVAIELLRATAGVDITFLQWFLIMIPISWFIVIVLWAFLCLTLRPEPLDPATYRKIREATSLGPWTAAEKKSLAVFLGMVALWFAGSAVPILSSPMVVIIGAIVMYLPGVDLMVPERFQKIASWDLFFLLPGVMVMATVIERSSLIQWLIDNAFTALSGLPMPVTLFLACLVLFLIRVFIPAGPPVTILAIPALIGIGAVAGIHPVTMTCIGVVWGTICFMLPIDILRAYTYDAGQFTVRQMWRAEVPTVLISLAFTTFYMPLAVGLAFPG</sequence>
<evidence type="ECO:0000256" key="2">
    <source>
        <dbReference type="ARBA" id="ARBA00022692"/>
    </source>
</evidence>
<name>A0ABS9WJ46_9ACTN</name>
<keyword evidence="7" id="KW-1185">Reference proteome</keyword>
<comment type="caution">
    <text evidence="6">The sequence shown here is derived from an EMBL/GenBank/DDBJ whole genome shotgun (WGS) entry which is preliminary data.</text>
</comment>
<feature type="transmembrane region" description="Helical" evidence="5">
    <location>
        <begin position="210"/>
        <end position="232"/>
    </location>
</feature>
<feature type="transmembrane region" description="Helical" evidence="5">
    <location>
        <begin position="169"/>
        <end position="190"/>
    </location>
</feature>
<feature type="transmembrane region" description="Helical" evidence="5">
    <location>
        <begin position="405"/>
        <end position="423"/>
    </location>
</feature>
<accession>A0ABS9WJ46</accession>
<evidence type="ECO:0000313" key="7">
    <source>
        <dbReference type="Proteomes" id="UP001430755"/>
    </source>
</evidence>
<feature type="transmembrane region" description="Helical" evidence="5">
    <location>
        <begin position="443"/>
        <end position="462"/>
    </location>
</feature>
<feature type="transmembrane region" description="Helical" evidence="5">
    <location>
        <begin position="314"/>
        <end position="333"/>
    </location>
</feature>
<feature type="transmembrane region" description="Helical" evidence="5">
    <location>
        <begin position="29"/>
        <end position="47"/>
    </location>
</feature>
<proteinExistence type="predicted"/>
<evidence type="ECO:0000256" key="5">
    <source>
        <dbReference type="SAM" id="Phobius"/>
    </source>
</evidence>
<dbReference type="EMBL" id="JAJMLW010000004">
    <property type="protein sequence ID" value="MCI2242893.1"/>
    <property type="molecule type" value="Genomic_DNA"/>
</dbReference>